<accession>A0A086T729</accession>
<feature type="compositionally biased region" description="Basic and acidic residues" evidence="1">
    <location>
        <begin position="343"/>
        <end position="368"/>
    </location>
</feature>
<dbReference type="AlphaFoldDB" id="A0A086T729"/>
<dbReference type="HOGENOM" id="CLU_045565_0_0_1"/>
<keyword evidence="2" id="KW-0240">DNA-directed RNA polymerase</keyword>
<feature type="compositionally biased region" description="Low complexity" evidence="1">
    <location>
        <begin position="218"/>
        <end position="228"/>
    </location>
</feature>
<name>A0A086T729_HAPC1</name>
<proteinExistence type="predicted"/>
<dbReference type="GO" id="GO:0005666">
    <property type="term" value="C:RNA polymerase III complex"/>
    <property type="evidence" value="ECO:0007669"/>
    <property type="project" value="TreeGrafter"/>
</dbReference>
<sequence length="394" mass="42001">MDPIREPTSTDDSDPITATYNVFLNPSLPAGRRLLVLQHPNRTDDHPRPPPSELRLKPRAGMVEVDMPVDSATGVYDREKGLRWGRSLHASTAAKSGGSHGLAGGFGFGAVQQRGAGAGPGGRKKSDALDDDDVMLDWNEAVRQGKALTTQTLGGQYPDANDVQYMVGVFQGKNLHLTPVSSLVHLRPQLHHIDATTHLDRRAAGDLPGPPSAGGAPGAAPSSAGAGAKAIHMTIKTTTDGDTVTTETMADRLRAVQSEPWRKMRYTDENEEAAWDVYNDSLFLRSKDAEGAQPQAPAGEGGEVPDQGQDLEESVPHFTAKWDDKKLLEAVSGITKPEPTPEVEVKPDPEAKQPAKKAKQPEVEEAPRPRVVSTRTRGGAAAAKRGGRAAARTG</sequence>
<gene>
    <name evidence="2" type="ORF">ACRE_039810</name>
</gene>
<organism evidence="2 3">
    <name type="scientific">Hapsidospora chrysogenum (strain ATCC 11550 / CBS 779.69 / DSM 880 / IAM 14645 / JCM 23072 / IMI 49137)</name>
    <name type="common">Acremonium chrysogenum</name>
    <dbReference type="NCBI Taxonomy" id="857340"/>
    <lineage>
        <taxon>Eukaryota</taxon>
        <taxon>Fungi</taxon>
        <taxon>Dikarya</taxon>
        <taxon>Ascomycota</taxon>
        <taxon>Pezizomycotina</taxon>
        <taxon>Sordariomycetes</taxon>
        <taxon>Hypocreomycetidae</taxon>
        <taxon>Hypocreales</taxon>
        <taxon>Bionectriaceae</taxon>
        <taxon>Hapsidospora</taxon>
    </lineage>
</organism>
<dbReference type="PANTHER" id="PTHR12069">
    <property type="entry name" value="DNA-DIRECTED RNA POLYMERASES III 80 KDA POLYPEPTIDE RNA POLYMERASE III SUBUNIT 5"/>
    <property type="match status" value="1"/>
</dbReference>
<feature type="region of interest" description="Disordered" evidence="1">
    <location>
        <begin position="289"/>
        <end position="310"/>
    </location>
</feature>
<evidence type="ECO:0000313" key="3">
    <source>
        <dbReference type="Proteomes" id="UP000029964"/>
    </source>
</evidence>
<dbReference type="PANTHER" id="PTHR12069:SF0">
    <property type="entry name" value="DNA-DIRECTED RNA POLYMERASE III SUBUNIT RPC5"/>
    <property type="match status" value="1"/>
</dbReference>
<dbReference type="GO" id="GO:0042797">
    <property type="term" value="P:tRNA transcription by RNA polymerase III"/>
    <property type="evidence" value="ECO:0007669"/>
    <property type="project" value="TreeGrafter"/>
</dbReference>
<dbReference type="Pfam" id="PF04801">
    <property type="entry name" value="RPC5"/>
    <property type="match status" value="2"/>
</dbReference>
<comment type="caution">
    <text evidence="2">The sequence shown here is derived from an EMBL/GenBank/DDBJ whole genome shotgun (WGS) entry which is preliminary data.</text>
</comment>
<feature type="region of interest" description="Disordered" evidence="1">
    <location>
        <begin position="201"/>
        <end position="228"/>
    </location>
</feature>
<keyword evidence="2" id="KW-0804">Transcription</keyword>
<dbReference type="OrthoDB" id="340681at2759"/>
<evidence type="ECO:0000256" key="1">
    <source>
        <dbReference type="SAM" id="MobiDB-lite"/>
    </source>
</evidence>
<dbReference type="EMBL" id="JPKY01000036">
    <property type="protein sequence ID" value="KFH45161.1"/>
    <property type="molecule type" value="Genomic_DNA"/>
</dbReference>
<feature type="compositionally biased region" description="Low complexity" evidence="1">
    <location>
        <begin position="374"/>
        <end position="394"/>
    </location>
</feature>
<reference evidence="3" key="1">
    <citation type="journal article" date="2014" name="Genome Announc.">
        <title>Genome sequence and annotation of Acremonium chrysogenum, producer of the beta-lactam antibiotic cephalosporin C.</title>
        <authorList>
            <person name="Terfehr D."/>
            <person name="Dahlmann T.A."/>
            <person name="Specht T."/>
            <person name="Zadra I."/>
            <person name="Kuernsteiner H."/>
            <person name="Kueck U."/>
        </authorList>
    </citation>
    <scope>NUCLEOTIDE SEQUENCE [LARGE SCALE GENOMIC DNA]</scope>
    <source>
        <strain evidence="3">ATCC 11550 / CBS 779.69 / DSM 880 / IAM 14645 / JCM 23072 / IMI 49137</strain>
    </source>
</reference>
<dbReference type="InterPro" id="IPR006886">
    <property type="entry name" value="RNA_pol_III_Rpc5"/>
</dbReference>
<evidence type="ECO:0000313" key="2">
    <source>
        <dbReference type="EMBL" id="KFH45161.1"/>
    </source>
</evidence>
<feature type="region of interest" description="Disordered" evidence="1">
    <location>
        <begin position="333"/>
        <end position="394"/>
    </location>
</feature>
<dbReference type="STRING" id="857340.A0A086T729"/>
<dbReference type="Proteomes" id="UP000029964">
    <property type="component" value="Unassembled WGS sequence"/>
</dbReference>
<keyword evidence="3" id="KW-1185">Reference proteome</keyword>
<protein>
    <submittedName>
        <fullName evidence="2">DNA-directed RNA polymerase III subunit-like protein</fullName>
    </submittedName>
</protein>